<feature type="transmembrane region" description="Helical" evidence="1">
    <location>
        <begin position="29"/>
        <end position="45"/>
    </location>
</feature>
<organism evidence="2">
    <name type="scientific">Streptomyces sp. R21</name>
    <dbReference type="NCBI Taxonomy" id="3238627"/>
    <lineage>
        <taxon>Bacteria</taxon>
        <taxon>Bacillati</taxon>
        <taxon>Actinomycetota</taxon>
        <taxon>Actinomycetes</taxon>
        <taxon>Kitasatosporales</taxon>
        <taxon>Streptomycetaceae</taxon>
        <taxon>Streptomyces</taxon>
    </lineage>
</organism>
<evidence type="ECO:0000313" key="2">
    <source>
        <dbReference type="EMBL" id="XDQ27495.1"/>
    </source>
</evidence>
<dbReference type="AlphaFoldDB" id="A0AB39P8V4"/>
<proteinExistence type="predicted"/>
<dbReference type="RefSeq" id="WP_369234741.1">
    <property type="nucleotide sequence ID" value="NZ_CP163435.1"/>
</dbReference>
<gene>
    <name evidence="2" type="ORF">AB5J56_23485</name>
</gene>
<keyword evidence="1" id="KW-0812">Transmembrane</keyword>
<name>A0AB39P8V4_9ACTN</name>
<keyword evidence="1" id="KW-0472">Membrane</keyword>
<sequence length="46" mass="4756">MTTDRLIITLLCAAFVAYVAKEHPTAVPALTLAAAVTAVIVAVMLT</sequence>
<evidence type="ECO:0000256" key="1">
    <source>
        <dbReference type="SAM" id="Phobius"/>
    </source>
</evidence>
<reference evidence="2" key="1">
    <citation type="submission" date="2024-07" db="EMBL/GenBank/DDBJ databases">
        <authorList>
            <person name="Yu S.T."/>
        </authorList>
    </citation>
    <scope>NUCLEOTIDE SEQUENCE</scope>
    <source>
        <strain evidence="2">R21</strain>
    </source>
</reference>
<keyword evidence="1" id="KW-1133">Transmembrane helix</keyword>
<accession>A0AB39P8V4</accession>
<dbReference type="EMBL" id="CP163435">
    <property type="protein sequence ID" value="XDQ27495.1"/>
    <property type="molecule type" value="Genomic_DNA"/>
</dbReference>
<protein>
    <submittedName>
        <fullName evidence="2">Uncharacterized protein</fullName>
    </submittedName>
</protein>